<comment type="caution">
    <text evidence="1">The sequence shown here is derived from an EMBL/GenBank/DDBJ whole genome shotgun (WGS) entry which is preliminary data.</text>
</comment>
<dbReference type="EMBL" id="QKWK01000008">
    <property type="protein sequence ID" value="TXT07416.1"/>
    <property type="molecule type" value="Genomic_DNA"/>
</dbReference>
<evidence type="ECO:0000313" key="2">
    <source>
        <dbReference type="Proteomes" id="UP000473826"/>
    </source>
</evidence>
<keyword evidence="2" id="KW-1185">Reference proteome</keyword>
<name>A0A7D8UY49_VANHU</name>
<gene>
    <name evidence="1" type="ORF">VHUM_03136</name>
</gene>
<reference evidence="1 2" key="1">
    <citation type="journal article" date="2019" name="PLoS Genet.">
        <title>Convergent evolution of linked mating-type loci in basidiomycete fungi.</title>
        <authorList>
            <person name="Sun S."/>
            <person name="Coelho M.A."/>
            <person name="Heitman J."/>
            <person name="Nowrousian M."/>
        </authorList>
    </citation>
    <scope>NUCLEOTIDE SEQUENCE [LARGE SCALE GENOMIC DNA]</scope>
    <source>
        <strain evidence="1 2">CBS 4282</strain>
    </source>
</reference>
<organism evidence="1 2">
    <name type="scientific">Vanrija humicola</name>
    <name type="common">Yeast</name>
    <name type="synonym">Cryptococcus humicola</name>
    <dbReference type="NCBI Taxonomy" id="5417"/>
    <lineage>
        <taxon>Eukaryota</taxon>
        <taxon>Fungi</taxon>
        <taxon>Dikarya</taxon>
        <taxon>Basidiomycota</taxon>
        <taxon>Agaricomycotina</taxon>
        <taxon>Tremellomycetes</taxon>
        <taxon>Trichosporonales</taxon>
        <taxon>Trichosporonaceae</taxon>
        <taxon>Vanrija</taxon>
    </lineage>
</organism>
<protein>
    <submittedName>
        <fullName evidence="1">Uncharacterized protein</fullName>
    </submittedName>
</protein>
<proteinExistence type="predicted"/>
<sequence length="21" mass="2331">MTMSASTLVHTVQNDMYAKTT</sequence>
<dbReference type="AlphaFoldDB" id="A0A7D8UY49"/>
<dbReference type="Proteomes" id="UP000473826">
    <property type="component" value="Unassembled WGS sequence"/>
</dbReference>
<evidence type="ECO:0000313" key="1">
    <source>
        <dbReference type="EMBL" id="TXT07416.1"/>
    </source>
</evidence>
<accession>A0A7D8UY49</accession>